<name>A0A0S6W9V0_VECG1</name>
<sequence>MKIDAEKSTPKYLQLKEIVKRHLKDEHYQTDQKIPSESELMVQFHVSRSTVRQTLAELVNEGVIYKKQGLGSFFSGKTRGNQNRSYLIGVIVPGLSFYIYPKIIQGINDIVYQKRYNIVLGSSDTDPEKEPACLEQLLEKNIDGLLFEPSIGPQQFLDSKTYHFLQALTIPVVFMDWALATHEVSYVSLDDVEGGFRATSYLIEAGHRRIAYVYPNTHVPGIQRYQGYRKALAANRIEFDPRLAKTNTTLKWRDANHGYLLMKELIALGTDRPTAVFFFNDETALQAYAAIREAGLKIPDDISVMGFDDSDLAVLAETPLTTMIHPKYQIGKWAAEILCDQIEHQGRNTPQQMILHPAIAVRNSVKKPSW</sequence>
<evidence type="ECO:0000313" key="7">
    <source>
        <dbReference type="Proteomes" id="UP000030661"/>
    </source>
</evidence>
<dbReference type="Gene3D" id="1.10.10.10">
    <property type="entry name" value="Winged helix-like DNA-binding domain superfamily/Winged helix DNA-binding domain"/>
    <property type="match status" value="1"/>
</dbReference>
<gene>
    <name evidence="6" type="ORF">U27_01800</name>
</gene>
<dbReference type="STRING" id="1499967.U27_01800"/>
<keyword evidence="2" id="KW-0805">Transcription regulation</keyword>
<dbReference type="Pfam" id="PF00392">
    <property type="entry name" value="GntR"/>
    <property type="match status" value="1"/>
</dbReference>
<dbReference type="InterPro" id="IPR036390">
    <property type="entry name" value="WH_DNA-bd_sf"/>
</dbReference>
<dbReference type="GO" id="GO:0000976">
    <property type="term" value="F:transcription cis-regulatory region binding"/>
    <property type="evidence" value="ECO:0007669"/>
    <property type="project" value="TreeGrafter"/>
</dbReference>
<dbReference type="PANTHER" id="PTHR30146">
    <property type="entry name" value="LACI-RELATED TRANSCRIPTIONAL REPRESSOR"/>
    <property type="match status" value="1"/>
</dbReference>
<dbReference type="Pfam" id="PF13377">
    <property type="entry name" value="Peripla_BP_3"/>
    <property type="match status" value="1"/>
</dbReference>
<protein>
    <submittedName>
        <fullName evidence="6">Transcriptional repressor</fullName>
    </submittedName>
</protein>
<dbReference type="CDD" id="cd07377">
    <property type="entry name" value="WHTH_GntR"/>
    <property type="match status" value="1"/>
</dbReference>
<dbReference type="InterPro" id="IPR028082">
    <property type="entry name" value="Peripla_BP_I"/>
</dbReference>
<dbReference type="AlphaFoldDB" id="A0A0S6W9V0"/>
<evidence type="ECO:0000259" key="5">
    <source>
        <dbReference type="PROSITE" id="PS50949"/>
    </source>
</evidence>
<dbReference type="EMBL" id="DF820463">
    <property type="protein sequence ID" value="GAK54969.1"/>
    <property type="molecule type" value="Genomic_DNA"/>
</dbReference>
<evidence type="ECO:0000313" key="6">
    <source>
        <dbReference type="EMBL" id="GAK54969.1"/>
    </source>
</evidence>
<dbReference type="Proteomes" id="UP000030661">
    <property type="component" value="Unassembled WGS sequence"/>
</dbReference>
<dbReference type="CDD" id="cd01541">
    <property type="entry name" value="PBP1_AraR"/>
    <property type="match status" value="1"/>
</dbReference>
<accession>A0A0S6W9V0</accession>
<dbReference type="InterPro" id="IPR046335">
    <property type="entry name" value="LacI/GalR-like_sensor"/>
</dbReference>
<dbReference type="PANTHER" id="PTHR30146:SF148">
    <property type="entry name" value="HTH-TYPE TRANSCRIPTIONAL REPRESSOR PURR-RELATED"/>
    <property type="match status" value="1"/>
</dbReference>
<dbReference type="HOGENOM" id="CLU_037628_15_0_0"/>
<dbReference type="InterPro" id="IPR000524">
    <property type="entry name" value="Tscrpt_reg_HTH_GntR"/>
</dbReference>
<organism evidence="6 7">
    <name type="scientific">Vecturithrix granuli</name>
    <dbReference type="NCBI Taxonomy" id="1499967"/>
    <lineage>
        <taxon>Bacteria</taxon>
        <taxon>Candidatus Moduliflexota</taxon>
        <taxon>Candidatus Vecturitrichia</taxon>
        <taxon>Candidatus Vecturitrichales</taxon>
        <taxon>Candidatus Vecturitrichaceae</taxon>
        <taxon>Candidatus Vecturithrix</taxon>
    </lineage>
</organism>
<dbReference type="Gene3D" id="3.40.50.2300">
    <property type="match status" value="2"/>
</dbReference>
<dbReference type="eggNOG" id="COG1609">
    <property type="taxonomic scope" value="Bacteria"/>
</dbReference>
<keyword evidence="4" id="KW-0804">Transcription</keyword>
<keyword evidence="3" id="KW-0238">DNA-binding</keyword>
<dbReference type="InterPro" id="IPR036388">
    <property type="entry name" value="WH-like_DNA-bd_sf"/>
</dbReference>
<proteinExistence type="predicted"/>
<evidence type="ECO:0000256" key="3">
    <source>
        <dbReference type="ARBA" id="ARBA00023125"/>
    </source>
</evidence>
<dbReference type="SUPFAM" id="SSF46785">
    <property type="entry name" value="Winged helix' DNA-binding domain"/>
    <property type="match status" value="1"/>
</dbReference>
<keyword evidence="7" id="KW-1185">Reference proteome</keyword>
<dbReference type="InterPro" id="IPR033532">
    <property type="entry name" value="AraR_ligand_bind_dom"/>
</dbReference>
<dbReference type="PRINTS" id="PR00035">
    <property type="entry name" value="HTHGNTR"/>
</dbReference>
<dbReference type="GO" id="GO:0003700">
    <property type="term" value="F:DNA-binding transcription factor activity"/>
    <property type="evidence" value="ECO:0007669"/>
    <property type="project" value="InterPro"/>
</dbReference>
<dbReference type="SUPFAM" id="SSF53822">
    <property type="entry name" value="Periplasmic binding protein-like I"/>
    <property type="match status" value="1"/>
</dbReference>
<evidence type="ECO:0000256" key="4">
    <source>
        <dbReference type="ARBA" id="ARBA00023163"/>
    </source>
</evidence>
<keyword evidence="1" id="KW-0678">Repressor</keyword>
<reference evidence="6 7" key="1">
    <citation type="journal article" date="2015" name="PeerJ">
        <title>First genomic representation of candidate bacterial phylum KSB3 points to enhanced environmental sensing as a trigger of wastewater bulking.</title>
        <authorList>
            <person name="Sekiguchi Y."/>
            <person name="Ohashi A."/>
            <person name="Parks D.H."/>
            <person name="Yamauchi T."/>
            <person name="Tyson G.W."/>
            <person name="Hugenholtz P."/>
        </authorList>
    </citation>
    <scope>NUCLEOTIDE SEQUENCE [LARGE SCALE GENOMIC DNA]</scope>
</reference>
<dbReference type="PROSITE" id="PS50949">
    <property type="entry name" value="HTH_GNTR"/>
    <property type="match status" value="1"/>
</dbReference>
<evidence type="ECO:0000256" key="2">
    <source>
        <dbReference type="ARBA" id="ARBA00023015"/>
    </source>
</evidence>
<dbReference type="SMART" id="SM00345">
    <property type="entry name" value="HTH_GNTR"/>
    <property type="match status" value="1"/>
</dbReference>
<feature type="domain" description="HTH gntR-type" evidence="5">
    <location>
        <begin position="9"/>
        <end position="77"/>
    </location>
</feature>
<evidence type="ECO:0000256" key="1">
    <source>
        <dbReference type="ARBA" id="ARBA00022491"/>
    </source>
</evidence>